<dbReference type="InterPro" id="IPR004518">
    <property type="entry name" value="MazG-like_dom"/>
</dbReference>
<evidence type="ECO:0000256" key="1">
    <source>
        <dbReference type="SAM" id="MobiDB-lite"/>
    </source>
</evidence>
<dbReference type="InParanoid" id="A0A0N0RFK7"/>
<protein>
    <recommendedName>
        <fullName evidence="2">NTP pyrophosphohydrolase MazG-like domain-containing protein</fullName>
    </recommendedName>
</protein>
<dbReference type="EMBL" id="BBZA01000129">
    <property type="protein sequence ID" value="GAP63258.1"/>
    <property type="molecule type" value="Genomic_DNA"/>
</dbReference>
<reference evidence="3 4" key="1">
    <citation type="journal article" date="2015" name="Genome Announc.">
        <title>Draft Genome Sequence of a Heterotrophic Facultative Anaerobic Thermophilic Bacterium, Ardenticatena maritima Strain 110ST.</title>
        <authorList>
            <person name="Kawaichi S."/>
            <person name="Yoshida T."/>
            <person name="Sako Y."/>
            <person name="Nakamura R."/>
        </authorList>
    </citation>
    <scope>NUCLEOTIDE SEQUENCE [LARGE SCALE GENOMIC DNA]</scope>
    <source>
        <strain evidence="3 4">110S</strain>
    </source>
</reference>
<evidence type="ECO:0000313" key="4">
    <source>
        <dbReference type="Proteomes" id="UP000037784"/>
    </source>
</evidence>
<dbReference type="PANTHER" id="PTHR42692:SF2">
    <property type="entry name" value="IG HYPOTHETICAL 16995"/>
    <property type="match status" value="1"/>
</dbReference>
<dbReference type="AlphaFoldDB" id="A0A0N0RFK7"/>
<dbReference type="InterPro" id="IPR047046">
    <property type="entry name" value="YpjD/YvdC"/>
</dbReference>
<dbReference type="Gene3D" id="1.10.287.1080">
    <property type="entry name" value="MazG-like"/>
    <property type="match status" value="1"/>
</dbReference>
<feature type="region of interest" description="Disordered" evidence="1">
    <location>
        <begin position="107"/>
        <end position="131"/>
    </location>
</feature>
<dbReference type="PANTHER" id="PTHR42692">
    <property type="entry name" value="NUCLEOTIDE PYROPHOSPHOHYDROLASE"/>
    <property type="match status" value="1"/>
</dbReference>
<evidence type="ECO:0000259" key="2">
    <source>
        <dbReference type="Pfam" id="PF03819"/>
    </source>
</evidence>
<sequence>MNQQHSPLTFDEFQTWFRHYDDVRGLTDDPPLAVLARLVEEVGEIARHVLRLEGEKPLDETAREAERAALALELADAFIFLTKLANIYAIEWTPTIHAAMQKAEHRFDVEDGRREAQRRRSARTHRRAKGE</sequence>
<dbReference type="Proteomes" id="UP000037784">
    <property type="component" value="Unassembled WGS sequence"/>
</dbReference>
<organism evidence="3 4">
    <name type="scientific">Ardenticatena maritima</name>
    <dbReference type="NCBI Taxonomy" id="872965"/>
    <lineage>
        <taxon>Bacteria</taxon>
        <taxon>Bacillati</taxon>
        <taxon>Chloroflexota</taxon>
        <taxon>Ardenticatenia</taxon>
        <taxon>Ardenticatenales</taxon>
        <taxon>Ardenticatenaceae</taxon>
        <taxon>Ardenticatena</taxon>
    </lineage>
</organism>
<reference evidence="4" key="2">
    <citation type="submission" date="2015-08" db="EMBL/GenBank/DDBJ databases">
        <title>Draft Genome Sequence of a Heterotrophic Facultative Anaerobic Bacterium Ardenticatena maritima Strain 110S.</title>
        <authorList>
            <person name="Kawaichi S."/>
            <person name="Yoshida T."/>
            <person name="Sako Y."/>
            <person name="Nakamura R."/>
        </authorList>
    </citation>
    <scope>NUCLEOTIDE SEQUENCE [LARGE SCALE GENOMIC DNA]</scope>
    <source>
        <strain evidence="4">110S</strain>
    </source>
</reference>
<comment type="caution">
    <text evidence="3">The sequence shown here is derived from an EMBL/GenBank/DDBJ whole genome shotgun (WGS) entry which is preliminary data.</text>
</comment>
<name>A0A0N0RFK7_9CHLR</name>
<feature type="domain" description="NTP pyrophosphohydrolase MazG-like" evidence="2">
    <location>
        <begin position="32"/>
        <end position="106"/>
    </location>
</feature>
<dbReference type="Pfam" id="PF03819">
    <property type="entry name" value="MazG"/>
    <property type="match status" value="1"/>
</dbReference>
<evidence type="ECO:0000313" key="3">
    <source>
        <dbReference type="EMBL" id="GAP63258.1"/>
    </source>
</evidence>
<accession>A0A0N0RFK7</accession>
<proteinExistence type="predicted"/>
<dbReference type="FunCoup" id="A0A0N0RFK7">
    <property type="interactions" value="24"/>
</dbReference>
<feature type="compositionally biased region" description="Basic residues" evidence="1">
    <location>
        <begin position="116"/>
        <end position="131"/>
    </location>
</feature>
<keyword evidence="4" id="KW-1185">Reference proteome</keyword>
<gene>
    <name evidence="3" type="ORF">ARMA_1681</name>
</gene>
<dbReference type="RefSeq" id="WP_054493119.1">
    <property type="nucleotide sequence ID" value="NZ_BBZA01000129.1"/>
</dbReference>
<dbReference type="SUPFAM" id="SSF101386">
    <property type="entry name" value="all-alpha NTP pyrophosphatases"/>
    <property type="match status" value="1"/>
</dbReference>